<dbReference type="Gene3D" id="1.10.150.130">
    <property type="match status" value="1"/>
</dbReference>
<evidence type="ECO:0000256" key="4">
    <source>
        <dbReference type="ARBA" id="ARBA00023125"/>
    </source>
</evidence>
<dbReference type="Pfam" id="PF00589">
    <property type="entry name" value="Phage_integrase"/>
    <property type="match status" value="1"/>
</dbReference>
<dbReference type="InterPro" id="IPR002104">
    <property type="entry name" value="Integrase_catalytic"/>
</dbReference>
<dbReference type="InterPro" id="IPR004107">
    <property type="entry name" value="Integrase_SAM-like_N"/>
</dbReference>
<feature type="domain" description="Tyr recombinase" evidence="7">
    <location>
        <begin position="108"/>
        <end position="293"/>
    </location>
</feature>
<evidence type="ECO:0000313" key="10">
    <source>
        <dbReference type="Proteomes" id="UP001623660"/>
    </source>
</evidence>
<dbReference type="Gene3D" id="1.10.443.10">
    <property type="entry name" value="Intergrase catalytic core"/>
    <property type="match status" value="1"/>
</dbReference>
<keyword evidence="3" id="KW-0229">DNA integration</keyword>
<evidence type="ECO:0000256" key="3">
    <source>
        <dbReference type="ARBA" id="ARBA00022908"/>
    </source>
</evidence>
<dbReference type="InterPro" id="IPR010998">
    <property type="entry name" value="Integrase_recombinase_N"/>
</dbReference>
<dbReference type="InterPro" id="IPR011010">
    <property type="entry name" value="DNA_brk_join_enz"/>
</dbReference>
<dbReference type="PROSITE" id="PS51900">
    <property type="entry name" value="CB"/>
    <property type="match status" value="1"/>
</dbReference>
<keyword evidence="4 6" id="KW-0238">DNA-binding</keyword>
<dbReference type="Pfam" id="PF02899">
    <property type="entry name" value="Phage_int_SAM_1"/>
    <property type="match status" value="1"/>
</dbReference>
<evidence type="ECO:0000259" key="7">
    <source>
        <dbReference type="PROSITE" id="PS51898"/>
    </source>
</evidence>
<evidence type="ECO:0000256" key="2">
    <source>
        <dbReference type="ARBA" id="ARBA00008857"/>
    </source>
</evidence>
<comment type="caution">
    <text evidence="9">The sequence shown here is derived from an EMBL/GenBank/DDBJ whole genome shotgun (WGS) entry which is preliminary data.</text>
</comment>
<name>A0ABW8SHD3_9CLOT</name>
<protein>
    <submittedName>
        <fullName evidence="9">Tyrosine-type recombinase/integrase</fullName>
    </submittedName>
</protein>
<keyword evidence="5" id="KW-0233">DNA recombination</keyword>
<dbReference type="PANTHER" id="PTHR30349:SF41">
    <property type="entry name" value="INTEGRASE_RECOMBINASE PROTEIN MJ0367-RELATED"/>
    <property type="match status" value="1"/>
</dbReference>
<comment type="similarity">
    <text evidence="2">Belongs to the 'phage' integrase family.</text>
</comment>
<dbReference type="PANTHER" id="PTHR30349">
    <property type="entry name" value="PHAGE INTEGRASE-RELATED"/>
    <property type="match status" value="1"/>
</dbReference>
<feature type="domain" description="Core-binding (CB)" evidence="8">
    <location>
        <begin position="1"/>
        <end position="87"/>
    </location>
</feature>
<dbReference type="SUPFAM" id="SSF56349">
    <property type="entry name" value="DNA breaking-rejoining enzymes"/>
    <property type="match status" value="1"/>
</dbReference>
<evidence type="ECO:0000256" key="5">
    <source>
        <dbReference type="ARBA" id="ARBA00023172"/>
    </source>
</evidence>
<evidence type="ECO:0000313" key="9">
    <source>
        <dbReference type="EMBL" id="MFL0194631.1"/>
    </source>
</evidence>
<dbReference type="EMBL" id="JBJHZX010000003">
    <property type="protein sequence ID" value="MFL0194631.1"/>
    <property type="molecule type" value="Genomic_DNA"/>
</dbReference>
<dbReference type="PROSITE" id="PS51898">
    <property type="entry name" value="TYR_RECOMBINASE"/>
    <property type="match status" value="1"/>
</dbReference>
<gene>
    <name evidence="9" type="ORF">ACJDU8_03455</name>
</gene>
<dbReference type="InterPro" id="IPR013762">
    <property type="entry name" value="Integrase-like_cat_sf"/>
</dbReference>
<evidence type="ECO:0000256" key="1">
    <source>
        <dbReference type="ARBA" id="ARBA00003283"/>
    </source>
</evidence>
<dbReference type="RefSeq" id="WP_406790753.1">
    <property type="nucleotide sequence ID" value="NZ_JBJHZX010000003.1"/>
</dbReference>
<comment type="function">
    <text evidence="1">Site-specific tyrosine recombinase, which acts by catalyzing the cutting and rejoining of the recombining DNA molecules.</text>
</comment>
<evidence type="ECO:0000256" key="6">
    <source>
        <dbReference type="PROSITE-ProRule" id="PRU01248"/>
    </source>
</evidence>
<dbReference type="InterPro" id="IPR044068">
    <property type="entry name" value="CB"/>
</dbReference>
<dbReference type="InterPro" id="IPR050090">
    <property type="entry name" value="Tyrosine_recombinase_XerCD"/>
</dbReference>
<reference evidence="9 10" key="1">
    <citation type="submission" date="2024-11" db="EMBL/GenBank/DDBJ databases">
        <authorList>
            <person name="Heng Y.C."/>
            <person name="Lim A.C.H."/>
            <person name="Lee J.K.Y."/>
            <person name="Kittelmann S."/>
        </authorList>
    </citation>
    <scope>NUCLEOTIDE SEQUENCE [LARGE SCALE GENOMIC DNA]</scope>
    <source>
        <strain evidence="9 10">WILCCON 0269</strain>
    </source>
</reference>
<proteinExistence type="inferred from homology"/>
<accession>A0ABW8SHD3</accession>
<keyword evidence="10" id="KW-1185">Reference proteome</keyword>
<sequence length="306" mass="36217">MLLADLLREYMYECEIKKYSIRTIKEYRNNIRAFFNYLDKEYDIKSLEQISHVQIKHYFKYLTNQGRKETYINGILKNLRSFYKFCEKEEYTCNNPCKKVDWQKEPKVIINSFSDKEAIKMLDVYNYSNYYNARNKCIIATLIDTGIRNLELCSLGMLDVRETVVLVHGKGNKERYVPISPMLKKIMIKYERIRNSYMINKFVKCDNYFLSYRGNPLTVEAVERVIKGAGKKAKVRENIRCSPHTFRHYFAQTQLKNGLDVYSLSRLLGHENISITRRYLQSIKDEEIMDLALKTSPLMNIKGGGR</sequence>
<evidence type="ECO:0000259" key="8">
    <source>
        <dbReference type="PROSITE" id="PS51900"/>
    </source>
</evidence>
<dbReference type="Proteomes" id="UP001623660">
    <property type="component" value="Unassembled WGS sequence"/>
</dbReference>
<organism evidence="9 10">
    <name type="scientific">Candidatus Clostridium eludens</name>
    <dbReference type="NCBI Taxonomy" id="3381663"/>
    <lineage>
        <taxon>Bacteria</taxon>
        <taxon>Bacillati</taxon>
        <taxon>Bacillota</taxon>
        <taxon>Clostridia</taxon>
        <taxon>Eubacteriales</taxon>
        <taxon>Clostridiaceae</taxon>
        <taxon>Clostridium</taxon>
    </lineage>
</organism>